<dbReference type="AlphaFoldDB" id="A0A543JKI7"/>
<comment type="caution">
    <text evidence="2">The sequence shown here is derived from an EMBL/GenBank/DDBJ whole genome shotgun (WGS) entry which is preliminary data.</text>
</comment>
<keyword evidence="3" id="KW-1185">Reference proteome</keyword>
<evidence type="ECO:0000313" key="3">
    <source>
        <dbReference type="Proteomes" id="UP000316628"/>
    </source>
</evidence>
<proteinExistence type="predicted"/>
<name>A0A543JKI7_9PSEU</name>
<reference evidence="2 3" key="1">
    <citation type="submission" date="2019-06" db="EMBL/GenBank/DDBJ databases">
        <title>Sequencing the genomes of 1000 actinobacteria strains.</title>
        <authorList>
            <person name="Klenk H.-P."/>
        </authorList>
    </citation>
    <scope>NUCLEOTIDE SEQUENCE [LARGE SCALE GENOMIC DNA]</scope>
    <source>
        <strain evidence="2 3">DSM 45456</strain>
    </source>
</reference>
<organism evidence="2 3">
    <name type="scientific">Saccharothrix saharensis</name>
    <dbReference type="NCBI Taxonomy" id="571190"/>
    <lineage>
        <taxon>Bacteria</taxon>
        <taxon>Bacillati</taxon>
        <taxon>Actinomycetota</taxon>
        <taxon>Actinomycetes</taxon>
        <taxon>Pseudonocardiales</taxon>
        <taxon>Pseudonocardiaceae</taxon>
        <taxon>Saccharothrix</taxon>
    </lineage>
</organism>
<gene>
    <name evidence="2" type="ORF">FHX81_5676</name>
</gene>
<accession>A0A543JKI7</accession>
<protein>
    <submittedName>
        <fullName evidence="2">Uncharacterized protein</fullName>
    </submittedName>
</protein>
<sequence length="160" mass="17296">MSGATRSDRSRGAGRTRSRRRDPQAVGDLTSEITKHLVGLPLDYGGTVDRISALLDAEPRTAEHLAAVVGVIVQDAMGDPFRETNANRWREHLPSWLRPPMVGATVRRLLSAGLLVGTGRYVRSTDARGGNGNKMMPVYSLNLTVLIEHQATVPDQAATA</sequence>
<dbReference type="OrthoDB" id="3687074at2"/>
<evidence type="ECO:0000256" key="1">
    <source>
        <dbReference type="SAM" id="MobiDB-lite"/>
    </source>
</evidence>
<dbReference type="Proteomes" id="UP000316628">
    <property type="component" value="Unassembled WGS sequence"/>
</dbReference>
<feature type="compositionally biased region" description="Basic and acidic residues" evidence="1">
    <location>
        <begin position="1"/>
        <end position="11"/>
    </location>
</feature>
<dbReference type="EMBL" id="VFPP01000001">
    <property type="protein sequence ID" value="TQM83258.1"/>
    <property type="molecule type" value="Genomic_DNA"/>
</dbReference>
<dbReference type="RefSeq" id="WP_141981036.1">
    <property type="nucleotide sequence ID" value="NZ_VFPP01000001.1"/>
</dbReference>
<feature type="region of interest" description="Disordered" evidence="1">
    <location>
        <begin position="1"/>
        <end position="28"/>
    </location>
</feature>
<evidence type="ECO:0000313" key="2">
    <source>
        <dbReference type="EMBL" id="TQM83258.1"/>
    </source>
</evidence>